<feature type="compositionally biased region" description="Acidic residues" evidence="8">
    <location>
        <begin position="335"/>
        <end position="348"/>
    </location>
</feature>
<keyword evidence="3" id="KW-0813">Transport</keyword>
<comment type="subcellular location">
    <subcellularLocation>
        <location evidence="1">Membrane</location>
        <topology evidence="1">Multi-pass membrane protein</topology>
    </subcellularLocation>
</comment>
<keyword evidence="12" id="KW-1185">Reference proteome</keyword>
<evidence type="ECO:0000256" key="5">
    <source>
        <dbReference type="ARBA" id="ARBA00022989"/>
    </source>
</evidence>
<proteinExistence type="inferred from homology"/>
<dbReference type="GO" id="GO:0005886">
    <property type="term" value="C:plasma membrane"/>
    <property type="evidence" value="ECO:0007669"/>
    <property type="project" value="UniProtKB-UniRule"/>
</dbReference>
<dbReference type="FunFam" id="2.30.30.60:FF:000003">
    <property type="entry name" value="Predicted mechanosensitive ion channel"/>
    <property type="match status" value="1"/>
</dbReference>
<feature type="transmembrane region" description="Helical" evidence="9">
    <location>
        <begin position="770"/>
        <end position="793"/>
    </location>
</feature>
<evidence type="ECO:0000256" key="6">
    <source>
        <dbReference type="ARBA" id="ARBA00023136"/>
    </source>
</evidence>
<dbReference type="Gene3D" id="2.30.30.60">
    <property type="match status" value="1"/>
</dbReference>
<dbReference type="InterPro" id="IPR016688">
    <property type="entry name" value="MscS-like_plants/fungi"/>
</dbReference>
<dbReference type="Gramene" id="AET4Gv20798100.1">
    <property type="protein sequence ID" value="AET4Gv20798100.1"/>
    <property type="gene ID" value="AET4Gv20798100"/>
</dbReference>
<reference evidence="12" key="1">
    <citation type="journal article" date="2014" name="Science">
        <title>Ancient hybridizations among the ancestral genomes of bread wheat.</title>
        <authorList>
            <consortium name="International Wheat Genome Sequencing Consortium,"/>
            <person name="Marcussen T."/>
            <person name="Sandve S.R."/>
            <person name="Heier L."/>
            <person name="Spannagl M."/>
            <person name="Pfeifer M."/>
            <person name="Jakobsen K.S."/>
            <person name="Wulff B.B."/>
            <person name="Steuernagel B."/>
            <person name="Mayer K.F."/>
            <person name="Olsen O.A."/>
        </authorList>
    </citation>
    <scope>NUCLEOTIDE SEQUENCE [LARGE SCALE GENOMIC DNA]</scope>
    <source>
        <strain evidence="12">cv. AL8/78</strain>
    </source>
</reference>
<feature type="domain" description="Mechanosensitive ion channel MscS" evidence="10">
    <location>
        <begin position="783"/>
        <end position="845"/>
    </location>
</feature>
<feature type="compositionally biased region" description="Low complexity" evidence="8">
    <location>
        <begin position="244"/>
        <end position="253"/>
    </location>
</feature>
<feature type="transmembrane region" description="Helical" evidence="9">
    <location>
        <begin position="363"/>
        <end position="382"/>
    </location>
</feature>
<evidence type="ECO:0000256" key="3">
    <source>
        <dbReference type="ARBA" id="ARBA00022448"/>
    </source>
</evidence>
<dbReference type="PIRSF" id="PIRSF017209">
    <property type="entry name" value="Memb_At2g17000_prd"/>
    <property type="match status" value="1"/>
</dbReference>
<feature type="compositionally biased region" description="Polar residues" evidence="8">
    <location>
        <begin position="124"/>
        <end position="134"/>
    </location>
</feature>
<reference evidence="11" key="3">
    <citation type="journal article" date="2017" name="Nature">
        <title>Genome sequence of the progenitor of the wheat D genome Aegilops tauschii.</title>
        <authorList>
            <person name="Luo M.C."/>
            <person name="Gu Y.Q."/>
            <person name="Puiu D."/>
            <person name="Wang H."/>
            <person name="Twardziok S.O."/>
            <person name="Deal K.R."/>
            <person name="Huo N."/>
            <person name="Zhu T."/>
            <person name="Wang L."/>
            <person name="Wang Y."/>
            <person name="McGuire P.E."/>
            <person name="Liu S."/>
            <person name="Long H."/>
            <person name="Ramasamy R.K."/>
            <person name="Rodriguez J.C."/>
            <person name="Van S.L."/>
            <person name="Yuan L."/>
            <person name="Wang Z."/>
            <person name="Xia Z."/>
            <person name="Xiao L."/>
            <person name="Anderson O.D."/>
            <person name="Ouyang S."/>
            <person name="Liang Y."/>
            <person name="Zimin A.V."/>
            <person name="Pertea G."/>
            <person name="Qi P."/>
            <person name="Bennetzen J.L."/>
            <person name="Dai X."/>
            <person name="Dawson M.W."/>
            <person name="Muller H.G."/>
            <person name="Kugler K."/>
            <person name="Rivarola-Duarte L."/>
            <person name="Spannagl M."/>
            <person name="Mayer K.F.X."/>
            <person name="Lu F.H."/>
            <person name="Bevan M.W."/>
            <person name="Leroy P."/>
            <person name="Li P."/>
            <person name="You F.M."/>
            <person name="Sun Q."/>
            <person name="Liu Z."/>
            <person name="Lyons E."/>
            <person name="Wicker T."/>
            <person name="Salzberg S.L."/>
            <person name="Devos K.M."/>
            <person name="Dvorak J."/>
        </authorList>
    </citation>
    <scope>NUCLEOTIDE SEQUENCE [LARGE SCALE GENOMIC DNA]</scope>
    <source>
        <strain evidence="11">cv. AL8/78</strain>
    </source>
</reference>
<dbReference type="PANTHER" id="PTHR31618">
    <property type="entry name" value="MECHANOSENSITIVE ION CHANNEL PROTEIN 5"/>
    <property type="match status" value="1"/>
</dbReference>
<dbReference type="GO" id="GO:0006820">
    <property type="term" value="P:monoatomic anion transport"/>
    <property type="evidence" value="ECO:0007669"/>
    <property type="project" value="TreeGrafter"/>
</dbReference>
<evidence type="ECO:0000259" key="10">
    <source>
        <dbReference type="Pfam" id="PF00924"/>
    </source>
</evidence>
<feature type="compositionally biased region" description="Polar residues" evidence="8">
    <location>
        <begin position="317"/>
        <end position="326"/>
    </location>
</feature>
<feature type="transmembrane region" description="Helical" evidence="9">
    <location>
        <begin position="741"/>
        <end position="764"/>
    </location>
</feature>
<feature type="compositionally biased region" description="Low complexity" evidence="8">
    <location>
        <begin position="164"/>
        <end position="177"/>
    </location>
</feature>
<name>A0A453J552_AEGTS</name>
<dbReference type="Pfam" id="PF00924">
    <property type="entry name" value="MS_channel_2nd"/>
    <property type="match status" value="1"/>
</dbReference>
<feature type="compositionally biased region" description="Basic and acidic residues" evidence="8">
    <location>
        <begin position="142"/>
        <end position="160"/>
    </location>
</feature>
<accession>A0A453J552</accession>
<dbReference type="EnsemblPlants" id="AET4Gv20798100.1">
    <property type="protein sequence ID" value="AET4Gv20798100.1"/>
    <property type="gene ID" value="AET4Gv20798100"/>
</dbReference>
<evidence type="ECO:0000256" key="1">
    <source>
        <dbReference type="ARBA" id="ARBA00004141"/>
    </source>
</evidence>
<reference evidence="11" key="5">
    <citation type="journal article" date="2021" name="G3 (Bethesda)">
        <title>Aegilops tauschii genome assembly Aet v5.0 features greater sequence contiguity and improved annotation.</title>
        <authorList>
            <person name="Wang L."/>
            <person name="Zhu T."/>
            <person name="Rodriguez J.C."/>
            <person name="Deal K.R."/>
            <person name="Dubcovsky J."/>
            <person name="McGuire P.E."/>
            <person name="Lux T."/>
            <person name="Spannagl M."/>
            <person name="Mayer K.F.X."/>
            <person name="Baldrich P."/>
            <person name="Meyers B.C."/>
            <person name="Huo N."/>
            <person name="Gu Y.Q."/>
            <person name="Zhou H."/>
            <person name="Devos K.M."/>
            <person name="Bennetzen J.L."/>
            <person name="Unver T."/>
            <person name="Budak H."/>
            <person name="Gulick P.J."/>
            <person name="Galiba G."/>
            <person name="Kalapos B."/>
            <person name="Nelson D.R."/>
            <person name="Li P."/>
            <person name="You F.M."/>
            <person name="Luo M.C."/>
            <person name="Dvorak J."/>
        </authorList>
    </citation>
    <scope>NUCLEOTIDE SEQUENCE [LARGE SCALE GENOMIC DNA]</scope>
    <source>
        <strain evidence="11">cv. AL8/78</strain>
    </source>
</reference>
<sequence>MQGVGNGLCQSIYFSLFRMFIQGEEMLSSTTETLQRNSSTLESPQKFGAKTRACACFRWSAAMDQVQRKSILGPAKPLSRTRSEEQLMLSDLGERPEVVLNIDGDGNDPGADVVGAAGKPTAGRTLSTAASSPAQGWADASFDSRKNEGGPARRVDDFSFKNRPASPQPQASSPSLAPKKKAVEVGEDPPTCLIGKQKAAGAGLLLDLDMEMDDIGTSSRSHPFSSNSREREAPRVSFKDRQRSSSSSSGSDSDTGRVRSPAGDDGIRNTSTSTPAGPRPLLRAKTRSRLMDPPPQSPAAADEERKKSAALRPPKSGQFSGRTGKSGQRRKSGPIEEEEEEDPFIDDDIPDDFNRGKLDALTILQWVSLVIIIGALACSLAIRPLSRKRLWELHLWKWELLVLVLICGRLVSGWAIRIAVLCVERNFVLRKRVLYFVYGVRGATQNALWLGMVLASWHFILDEGTNTAVLPYVTKVLLCLLVATLVRLVKTLLLKVLASSFHVSTYFDRIQEALFNQYVIDTLSGPQLVDEDYVIAEVRELQRAGADIPKELHPALPTENLAEQRGTRVSGLISREAGINPLSNEKKRREADEGITIDKLHRLNQRNVSAWNMKRLVKIVRFKTLATMDEQIQQATAGEGAESGTQIRSEYEAQLAAKKIFHNVAKPGSKHIYLADLMRFMKQEEAIKAMHLFEGAQEHCRVGKKSLKNWVVNAFRERKALALTLNDTKTAVNKLNQMANVVVGLIVSALWLLILGVATTQFFVFLSSQLLVAVFVFGNTLKTIFEAIIFLFVMHPFDVGDRCEIEEVQVVVEEMNIMTTVFLRYDNLKIYYPNSELATKPIFNFYRSPDMGEGVDFSIHVATPMEKLTLMKERILRYINSKKDHWYPGAMVVLRDVDDTNKLKVSIWLRHTLNFQDMGMRFVRRELVLQEMIRVLRDLDIEYRMLPLDVNVRNATLVQSTRMPTTWNYS</sequence>
<dbReference type="PANTHER" id="PTHR31618:SF31">
    <property type="entry name" value="MECHANOSENSITIVE ION CHANNEL PROTEIN"/>
    <property type="match status" value="1"/>
</dbReference>
<dbReference type="Proteomes" id="UP000015105">
    <property type="component" value="Chromosome 4D"/>
</dbReference>
<evidence type="ECO:0000256" key="7">
    <source>
        <dbReference type="PIRNR" id="PIRNR017209"/>
    </source>
</evidence>
<keyword evidence="5 9" id="KW-1133">Transmembrane helix</keyword>
<dbReference type="GO" id="GO:0050982">
    <property type="term" value="P:detection of mechanical stimulus"/>
    <property type="evidence" value="ECO:0007669"/>
    <property type="project" value="UniProtKB-ARBA"/>
</dbReference>
<evidence type="ECO:0000313" key="11">
    <source>
        <dbReference type="EnsemblPlants" id="AET4Gv20798100.1"/>
    </source>
</evidence>
<dbReference type="InterPro" id="IPR023408">
    <property type="entry name" value="MscS_beta-dom_sf"/>
</dbReference>
<keyword evidence="4 9" id="KW-0812">Transmembrane</keyword>
<comment type="similarity">
    <text evidence="2 7">Belongs to the MscS (TC 1.A.23) family.</text>
</comment>
<protein>
    <recommendedName>
        <fullName evidence="7">Mechanosensitive ion channel protein</fullName>
    </recommendedName>
</protein>
<feature type="transmembrane region" description="Helical" evidence="9">
    <location>
        <begin position="472"/>
        <end position="489"/>
    </location>
</feature>
<organism evidence="11 12">
    <name type="scientific">Aegilops tauschii subsp. strangulata</name>
    <name type="common">Goatgrass</name>
    <dbReference type="NCBI Taxonomy" id="200361"/>
    <lineage>
        <taxon>Eukaryota</taxon>
        <taxon>Viridiplantae</taxon>
        <taxon>Streptophyta</taxon>
        <taxon>Embryophyta</taxon>
        <taxon>Tracheophyta</taxon>
        <taxon>Spermatophyta</taxon>
        <taxon>Magnoliopsida</taxon>
        <taxon>Liliopsida</taxon>
        <taxon>Poales</taxon>
        <taxon>Poaceae</taxon>
        <taxon>BOP clade</taxon>
        <taxon>Pooideae</taxon>
        <taxon>Triticodae</taxon>
        <taxon>Triticeae</taxon>
        <taxon>Triticinae</taxon>
        <taxon>Aegilops</taxon>
    </lineage>
</organism>
<evidence type="ECO:0000256" key="9">
    <source>
        <dbReference type="SAM" id="Phobius"/>
    </source>
</evidence>
<dbReference type="STRING" id="200361.A0A453J552"/>
<dbReference type="SUPFAM" id="SSF50182">
    <property type="entry name" value="Sm-like ribonucleoproteins"/>
    <property type="match status" value="1"/>
</dbReference>
<reference evidence="11" key="4">
    <citation type="submission" date="2019-03" db="UniProtKB">
        <authorList>
            <consortium name="EnsemblPlants"/>
        </authorList>
    </citation>
    <scope>IDENTIFICATION</scope>
</reference>
<dbReference type="AlphaFoldDB" id="A0A453J552"/>
<dbReference type="GO" id="GO:0008381">
    <property type="term" value="F:mechanosensitive monoatomic ion channel activity"/>
    <property type="evidence" value="ECO:0007669"/>
    <property type="project" value="TreeGrafter"/>
</dbReference>
<dbReference type="InterPro" id="IPR010920">
    <property type="entry name" value="LSM_dom_sf"/>
</dbReference>
<evidence type="ECO:0000256" key="8">
    <source>
        <dbReference type="SAM" id="MobiDB-lite"/>
    </source>
</evidence>
<evidence type="ECO:0000256" key="4">
    <source>
        <dbReference type="ARBA" id="ARBA00022692"/>
    </source>
</evidence>
<reference evidence="12" key="2">
    <citation type="journal article" date="2017" name="Nat. Plants">
        <title>The Aegilops tauschii genome reveals multiple impacts of transposons.</title>
        <authorList>
            <person name="Zhao G."/>
            <person name="Zou C."/>
            <person name="Li K."/>
            <person name="Wang K."/>
            <person name="Li T."/>
            <person name="Gao L."/>
            <person name="Zhang X."/>
            <person name="Wang H."/>
            <person name="Yang Z."/>
            <person name="Liu X."/>
            <person name="Jiang W."/>
            <person name="Mao L."/>
            <person name="Kong X."/>
            <person name="Jiao Y."/>
            <person name="Jia J."/>
        </authorList>
    </citation>
    <scope>NUCLEOTIDE SEQUENCE [LARGE SCALE GENOMIC DNA]</scope>
    <source>
        <strain evidence="12">cv. AL8/78</strain>
    </source>
</reference>
<feature type="transmembrane region" description="Helical" evidence="9">
    <location>
        <begin position="435"/>
        <end position="460"/>
    </location>
</feature>
<evidence type="ECO:0000256" key="2">
    <source>
        <dbReference type="ARBA" id="ARBA00008017"/>
    </source>
</evidence>
<feature type="region of interest" description="Disordered" evidence="8">
    <location>
        <begin position="99"/>
        <end position="194"/>
    </location>
</feature>
<feature type="compositionally biased region" description="Low complexity" evidence="8">
    <location>
        <begin position="218"/>
        <end position="227"/>
    </location>
</feature>
<feature type="region of interest" description="Disordered" evidence="8">
    <location>
        <begin position="214"/>
        <end position="348"/>
    </location>
</feature>
<dbReference type="InterPro" id="IPR006685">
    <property type="entry name" value="MscS_channel_2nd"/>
</dbReference>
<evidence type="ECO:0000313" key="12">
    <source>
        <dbReference type="Proteomes" id="UP000015105"/>
    </source>
</evidence>
<keyword evidence="6 7" id="KW-0472">Membrane</keyword>
<feature type="transmembrane region" description="Helical" evidence="9">
    <location>
        <begin position="402"/>
        <end position="423"/>
    </location>
</feature>
<feature type="compositionally biased region" description="Basic and acidic residues" evidence="8">
    <location>
        <begin position="228"/>
        <end position="243"/>
    </location>
</feature>